<feature type="lipid moiety-binding region" description="Phosphatidylserine amidated glycine; alternate" evidence="9">
    <location>
        <position position="119"/>
    </location>
</feature>
<feature type="compositionally biased region" description="Basic and acidic residues" evidence="11">
    <location>
        <begin position="7"/>
        <end position="22"/>
    </location>
</feature>
<dbReference type="PANTHER" id="PTHR10969">
    <property type="entry name" value="MICROTUBULE-ASSOCIATED PROTEINS 1A/1B LIGHT CHAIN 3-RELATED"/>
    <property type="match status" value="1"/>
</dbReference>
<keyword evidence="5" id="KW-0472">Membrane</keyword>
<feature type="region of interest" description="Disordered" evidence="11">
    <location>
        <begin position="1"/>
        <end position="22"/>
    </location>
</feature>
<evidence type="ECO:0000256" key="3">
    <source>
        <dbReference type="ARBA" id="ARBA00022554"/>
    </source>
</evidence>
<dbReference type="AlphaFoldDB" id="A0A061RNH4"/>
<evidence type="ECO:0000256" key="11">
    <source>
        <dbReference type="SAM" id="MobiDB-lite"/>
    </source>
</evidence>
<dbReference type="InterPro" id="IPR029071">
    <property type="entry name" value="Ubiquitin-like_domsf"/>
</dbReference>
<keyword evidence="13" id="KW-0675">Receptor</keyword>
<dbReference type="Gene3D" id="3.10.20.90">
    <property type="entry name" value="Phosphatidylinositol 3-kinase Catalytic Subunit, Chain A, domain 1"/>
    <property type="match status" value="1"/>
</dbReference>
<proteinExistence type="inferred from homology"/>
<keyword evidence="6 9" id="KW-0449">Lipoprotein</keyword>
<evidence type="ECO:0000313" key="13">
    <source>
        <dbReference type="EMBL" id="JAC73523.1"/>
    </source>
</evidence>
<evidence type="ECO:0000256" key="5">
    <source>
        <dbReference type="ARBA" id="ARBA00023136"/>
    </source>
</evidence>
<dbReference type="Pfam" id="PF02991">
    <property type="entry name" value="ATG8"/>
    <property type="match status" value="1"/>
</dbReference>
<evidence type="ECO:0000256" key="2">
    <source>
        <dbReference type="ARBA" id="ARBA00007293"/>
    </source>
</evidence>
<evidence type="ECO:0000256" key="4">
    <source>
        <dbReference type="ARBA" id="ARBA00023006"/>
    </source>
</evidence>
<protein>
    <recommendedName>
        <fullName evidence="10">Autophagy-related protein</fullName>
    </recommendedName>
</protein>
<evidence type="ECO:0000256" key="7">
    <source>
        <dbReference type="ARBA" id="ARBA00023329"/>
    </source>
</evidence>
<evidence type="ECO:0000256" key="8">
    <source>
        <dbReference type="ARBA" id="ARBA00037813"/>
    </source>
</evidence>
<keyword evidence="4 10" id="KW-0072">Autophagy</keyword>
<organism evidence="13">
    <name type="scientific">Tetraselmis sp. GSL018</name>
    <dbReference type="NCBI Taxonomy" id="582737"/>
    <lineage>
        <taxon>Eukaryota</taxon>
        <taxon>Viridiplantae</taxon>
        <taxon>Chlorophyta</taxon>
        <taxon>core chlorophytes</taxon>
        <taxon>Chlorodendrophyceae</taxon>
        <taxon>Chlorodendrales</taxon>
        <taxon>Chlorodendraceae</taxon>
        <taxon>Tetraselmis</taxon>
    </lineage>
</organism>
<accession>A0A061RNH4</accession>
<dbReference type="EMBL" id="GBEZ01012354">
    <property type="protein sequence ID" value="JAC73523.1"/>
    <property type="molecule type" value="Transcribed_RNA"/>
</dbReference>
<evidence type="ECO:0000256" key="1">
    <source>
        <dbReference type="ARBA" id="ARBA00004512"/>
    </source>
</evidence>
<evidence type="ECO:0000313" key="12">
    <source>
        <dbReference type="EMBL" id="JAC66994.1"/>
    </source>
</evidence>
<reference evidence="13" key="1">
    <citation type="submission" date="2014-05" db="EMBL/GenBank/DDBJ databases">
        <title>The transcriptome of the halophilic microalga Tetraselmis sp. GSL018 isolated from the Great Salt Lake, Utah.</title>
        <authorList>
            <person name="Jinkerson R.E."/>
            <person name="D'Adamo S."/>
            <person name="Posewitz M.C."/>
        </authorList>
    </citation>
    <scope>NUCLEOTIDE SEQUENCE</scope>
    <source>
        <strain evidence="13">GSL018</strain>
    </source>
</reference>
<dbReference type="SUPFAM" id="SSF54236">
    <property type="entry name" value="Ubiquitin-like"/>
    <property type="match status" value="1"/>
</dbReference>
<dbReference type="FunFam" id="3.10.20.90:FF:000010">
    <property type="entry name" value="Autophagy-related protein"/>
    <property type="match status" value="1"/>
</dbReference>
<dbReference type="GO" id="GO:0031410">
    <property type="term" value="C:cytoplasmic vesicle"/>
    <property type="evidence" value="ECO:0007669"/>
    <property type="project" value="UniProtKB-KW"/>
</dbReference>
<keyword evidence="7" id="KW-0968">Cytoplasmic vesicle</keyword>
<dbReference type="InterPro" id="IPR004241">
    <property type="entry name" value="Atg8-like"/>
</dbReference>
<dbReference type="CDD" id="cd16128">
    <property type="entry name" value="Ubl_ATG8"/>
    <property type="match status" value="1"/>
</dbReference>
<comment type="subcellular location">
    <subcellularLocation>
        <location evidence="1">Cytoplasmic vesicle</location>
        <location evidence="1">Autophagosome membrane</location>
        <topology evidence="1">Lipid-anchor</topology>
    </subcellularLocation>
    <subcellularLocation>
        <location evidence="8">Vacuole membrane</location>
    </subcellularLocation>
</comment>
<dbReference type="EMBL" id="GBEZ01019584">
    <property type="protein sequence ID" value="JAC66994.1"/>
    <property type="molecule type" value="Transcribed_RNA"/>
</dbReference>
<keyword evidence="3" id="KW-0926">Vacuole</keyword>
<dbReference type="GO" id="GO:0000421">
    <property type="term" value="C:autophagosome membrane"/>
    <property type="evidence" value="ECO:0007669"/>
    <property type="project" value="UniProtKB-SubCell"/>
</dbReference>
<dbReference type="GO" id="GO:0006914">
    <property type="term" value="P:autophagy"/>
    <property type="evidence" value="ECO:0007669"/>
    <property type="project" value="UniProtKB-KW"/>
</dbReference>
<comment type="similarity">
    <text evidence="2 10">Belongs to the ATG8 family.</text>
</comment>
<evidence type="ECO:0000256" key="6">
    <source>
        <dbReference type="ARBA" id="ARBA00023288"/>
    </source>
</evidence>
<sequence>MTAKNKTFKEEHPLEKRQAEAARIREKYPERVPVIVEKAGKSDIPDIDKKKYLVPADLTVGQFVYVIRKRIRLSPEKAIFIFVKNVLPPTAALMSSIYDEHKDEDGFLYITYSGENTFGAHSVPC</sequence>
<gene>
    <name evidence="13" type="primary">ATG8</name>
    <name evidence="12" type="ORF">TSPGSL018_12273</name>
    <name evidence="13" type="ORF">TSPGSL018_28680</name>
</gene>
<evidence type="ECO:0000256" key="9">
    <source>
        <dbReference type="PIRSR" id="PIRSR604241-50"/>
    </source>
</evidence>
<name>A0A061RNH4_9CHLO</name>
<evidence type="ECO:0000256" key="10">
    <source>
        <dbReference type="RuleBase" id="RU004384"/>
    </source>
</evidence>